<protein>
    <recommendedName>
        <fullName evidence="3">5'-nucleotidase</fullName>
        <ecNumber evidence="3">3.1.3.5</ecNumber>
    </recommendedName>
</protein>
<dbReference type="GO" id="GO:0046872">
    <property type="term" value="F:metal ion binding"/>
    <property type="evidence" value="ECO:0007669"/>
    <property type="project" value="UniProtKB-KW"/>
</dbReference>
<evidence type="ECO:0000313" key="7">
    <source>
        <dbReference type="EMBL" id="MBB4904551.1"/>
    </source>
</evidence>
<dbReference type="PANTHER" id="PTHR30457:SF0">
    <property type="entry name" value="PHOSPHATASE, PUTATIVE (AFU_ORTHOLOGUE AFUA_4G01070)-RELATED"/>
    <property type="match status" value="1"/>
</dbReference>
<dbReference type="SUPFAM" id="SSF64167">
    <property type="entry name" value="SurE-like"/>
    <property type="match status" value="1"/>
</dbReference>
<dbReference type="Pfam" id="PF01975">
    <property type="entry name" value="SurE"/>
    <property type="match status" value="1"/>
</dbReference>
<evidence type="ECO:0000256" key="4">
    <source>
        <dbReference type="ARBA" id="ARBA00022723"/>
    </source>
</evidence>
<dbReference type="InterPro" id="IPR036523">
    <property type="entry name" value="SurE-like_sf"/>
</dbReference>
<gene>
    <name evidence="7" type="ORF">FHR82_000761</name>
</gene>
<dbReference type="EC" id="3.1.3.5" evidence="3"/>
<dbReference type="AlphaFoldDB" id="A0A7W7Q064"/>
<evidence type="ECO:0000313" key="8">
    <source>
        <dbReference type="Proteomes" id="UP000520767"/>
    </source>
</evidence>
<accession>A0A7W7Q064</accession>
<keyword evidence="8" id="KW-1185">Reference proteome</keyword>
<dbReference type="Gene3D" id="3.40.1210.10">
    <property type="entry name" value="Survival protein SurE-like phosphatase/nucleotidase"/>
    <property type="match status" value="1"/>
</dbReference>
<evidence type="ECO:0000256" key="3">
    <source>
        <dbReference type="ARBA" id="ARBA00012643"/>
    </source>
</evidence>
<dbReference type="PANTHER" id="PTHR30457">
    <property type="entry name" value="5'-NUCLEOTIDASE SURE"/>
    <property type="match status" value="1"/>
</dbReference>
<dbReference type="InterPro" id="IPR030048">
    <property type="entry name" value="SurE"/>
</dbReference>
<keyword evidence="4" id="KW-0479">Metal-binding</keyword>
<name>A0A7W7Q064_9PSEU</name>
<evidence type="ECO:0000256" key="1">
    <source>
        <dbReference type="ARBA" id="ARBA00000815"/>
    </source>
</evidence>
<evidence type="ECO:0000259" key="6">
    <source>
        <dbReference type="Pfam" id="PF01975"/>
    </source>
</evidence>
<feature type="domain" description="Survival protein SurE-like phosphatase/nucleotidase" evidence="6">
    <location>
        <begin position="5"/>
        <end position="190"/>
    </location>
</feature>
<comment type="similarity">
    <text evidence="2">Belongs to the SurE nucleotidase family.</text>
</comment>
<organism evidence="7 8">
    <name type="scientific">Actinophytocola algeriensis</name>
    <dbReference type="NCBI Taxonomy" id="1768010"/>
    <lineage>
        <taxon>Bacteria</taxon>
        <taxon>Bacillati</taxon>
        <taxon>Actinomycetota</taxon>
        <taxon>Actinomycetes</taxon>
        <taxon>Pseudonocardiales</taxon>
        <taxon>Pseudonocardiaceae</taxon>
    </lineage>
</organism>
<dbReference type="RefSeq" id="WP_184808788.1">
    <property type="nucleotide sequence ID" value="NZ_JACHJQ010000001.1"/>
</dbReference>
<evidence type="ECO:0000256" key="5">
    <source>
        <dbReference type="ARBA" id="ARBA00022801"/>
    </source>
</evidence>
<evidence type="ECO:0000256" key="2">
    <source>
        <dbReference type="ARBA" id="ARBA00011062"/>
    </source>
</evidence>
<keyword evidence="5 7" id="KW-0378">Hydrolase</keyword>
<proteinExistence type="inferred from homology"/>
<comment type="catalytic activity">
    <reaction evidence="1">
        <text>a ribonucleoside 5'-phosphate + H2O = a ribonucleoside + phosphate</text>
        <dbReference type="Rhea" id="RHEA:12484"/>
        <dbReference type="ChEBI" id="CHEBI:15377"/>
        <dbReference type="ChEBI" id="CHEBI:18254"/>
        <dbReference type="ChEBI" id="CHEBI:43474"/>
        <dbReference type="ChEBI" id="CHEBI:58043"/>
        <dbReference type="EC" id="3.1.3.5"/>
    </reaction>
</comment>
<dbReference type="EMBL" id="JACHJQ010000001">
    <property type="protein sequence ID" value="MBB4904551.1"/>
    <property type="molecule type" value="Genomic_DNA"/>
</dbReference>
<reference evidence="7 8" key="1">
    <citation type="submission" date="2020-08" db="EMBL/GenBank/DDBJ databases">
        <title>Genomic Encyclopedia of Type Strains, Phase III (KMG-III): the genomes of soil and plant-associated and newly described type strains.</title>
        <authorList>
            <person name="Whitman W."/>
        </authorList>
    </citation>
    <scope>NUCLEOTIDE SEQUENCE [LARGE SCALE GENOMIC DNA]</scope>
    <source>
        <strain evidence="7 8">CECT 8960</strain>
    </source>
</reference>
<sequence length="252" mass="26126">MGPRVLVTNDDGIDSPGLVALARCARDLGWDTVVAAPATESSGTSAGLTAAKNNRQVTVERRTLPDLPDVEVYAVAAHPALIVLAACHDGFGGKPDIVLSGINRGGNVGSAVLHSGTVGAALTGGVNGARALAVSLDLPLDADFEPSWDRAARVARTLLPVAAELNPGAVLNVNVPDVRELKPARWARLASYGRVQHKVTQLDEGAIEVGSVEVDGELEPGTDAALLEEGYVTVTPLRSVHEDETLMGDELP</sequence>
<dbReference type="GO" id="GO:0008253">
    <property type="term" value="F:5'-nucleotidase activity"/>
    <property type="evidence" value="ECO:0007669"/>
    <property type="project" value="UniProtKB-EC"/>
</dbReference>
<dbReference type="InterPro" id="IPR002828">
    <property type="entry name" value="SurE-like_Pase/nucleotidase"/>
</dbReference>
<comment type="caution">
    <text evidence="7">The sequence shown here is derived from an EMBL/GenBank/DDBJ whole genome shotgun (WGS) entry which is preliminary data.</text>
</comment>
<dbReference type="Proteomes" id="UP000520767">
    <property type="component" value="Unassembled WGS sequence"/>
</dbReference>